<dbReference type="InterPro" id="IPR016039">
    <property type="entry name" value="Thiolase-like"/>
</dbReference>
<evidence type="ECO:0000259" key="3">
    <source>
        <dbReference type="Pfam" id="PF08541"/>
    </source>
</evidence>
<dbReference type="Gene3D" id="3.40.47.10">
    <property type="match status" value="2"/>
</dbReference>
<evidence type="ECO:0000313" key="5">
    <source>
        <dbReference type="EMBL" id="TDD77909.1"/>
    </source>
</evidence>
<dbReference type="Proteomes" id="UP000294513">
    <property type="component" value="Unassembled WGS sequence"/>
</dbReference>
<dbReference type="AlphaFoldDB" id="A0A4R5B060"/>
<accession>A0A4R5B060</accession>
<dbReference type="PANTHER" id="PTHR34069:SF3">
    <property type="entry name" value="ACYL-COA:ACYL-COA ALKYLTRANSFERASE"/>
    <property type="match status" value="1"/>
</dbReference>
<dbReference type="GO" id="GO:0044550">
    <property type="term" value="P:secondary metabolite biosynthetic process"/>
    <property type="evidence" value="ECO:0007669"/>
    <property type="project" value="TreeGrafter"/>
</dbReference>
<keyword evidence="2" id="KW-0012">Acyltransferase</keyword>
<organism evidence="5 6">
    <name type="scientific">Actinomadura rubrisoli</name>
    <dbReference type="NCBI Taxonomy" id="2530368"/>
    <lineage>
        <taxon>Bacteria</taxon>
        <taxon>Bacillati</taxon>
        <taxon>Actinomycetota</taxon>
        <taxon>Actinomycetes</taxon>
        <taxon>Streptosporangiales</taxon>
        <taxon>Thermomonosporaceae</taxon>
        <taxon>Actinomadura</taxon>
    </lineage>
</organism>
<evidence type="ECO:0000313" key="6">
    <source>
        <dbReference type="Proteomes" id="UP000294513"/>
    </source>
</evidence>
<dbReference type="EMBL" id="SMKU01000193">
    <property type="protein sequence ID" value="TDD77909.1"/>
    <property type="molecule type" value="Genomic_DNA"/>
</dbReference>
<evidence type="ECO:0000256" key="1">
    <source>
        <dbReference type="ARBA" id="ARBA00022679"/>
    </source>
</evidence>
<reference evidence="5 6" key="1">
    <citation type="submission" date="2019-03" db="EMBL/GenBank/DDBJ databases">
        <title>Draft genome sequences of novel Actinobacteria.</title>
        <authorList>
            <person name="Sahin N."/>
            <person name="Ay H."/>
            <person name="Saygin H."/>
        </authorList>
    </citation>
    <scope>NUCLEOTIDE SEQUENCE [LARGE SCALE GENOMIC DNA]</scope>
    <source>
        <strain evidence="5 6">H3C3</strain>
    </source>
</reference>
<protein>
    <submittedName>
        <fullName evidence="5">Ketoacyl-ACP synthase III</fullName>
    </submittedName>
</protein>
<feature type="domain" description="Beta-ketoacyl-[acyl-carrier-protein] synthase III C-terminal" evidence="3">
    <location>
        <begin position="245"/>
        <end position="334"/>
    </location>
</feature>
<name>A0A4R5B060_9ACTN</name>
<dbReference type="InterPro" id="IPR013747">
    <property type="entry name" value="ACP_syn_III_C"/>
</dbReference>
<dbReference type="GO" id="GO:0004315">
    <property type="term" value="F:3-oxoacyl-[acyl-carrier-protein] synthase activity"/>
    <property type="evidence" value="ECO:0007669"/>
    <property type="project" value="InterPro"/>
</dbReference>
<dbReference type="SUPFAM" id="SSF53901">
    <property type="entry name" value="Thiolase-like"/>
    <property type="match status" value="1"/>
</dbReference>
<dbReference type="RefSeq" id="WP_131898891.1">
    <property type="nucleotide sequence ID" value="NZ_SMKU01000193.1"/>
</dbReference>
<dbReference type="PANTHER" id="PTHR34069">
    <property type="entry name" value="3-OXOACYL-[ACYL-CARRIER-PROTEIN] SYNTHASE 3"/>
    <property type="match status" value="1"/>
</dbReference>
<dbReference type="GO" id="GO:0006633">
    <property type="term" value="P:fatty acid biosynthetic process"/>
    <property type="evidence" value="ECO:0007669"/>
    <property type="project" value="InterPro"/>
</dbReference>
<dbReference type="Pfam" id="PF08541">
    <property type="entry name" value="ACP_syn_III_C"/>
    <property type="match status" value="1"/>
</dbReference>
<dbReference type="OrthoDB" id="9788274at2"/>
<dbReference type="Pfam" id="PF08545">
    <property type="entry name" value="ACP_syn_III"/>
    <property type="match status" value="1"/>
</dbReference>
<dbReference type="InterPro" id="IPR013751">
    <property type="entry name" value="ACP_syn_III_N"/>
</dbReference>
<proteinExistence type="predicted"/>
<gene>
    <name evidence="5" type="ORF">E1298_29275</name>
</gene>
<keyword evidence="6" id="KW-1185">Reference proteome</keyword>
<evidence type="ECO:0000256" key="2">
    <source>
        <dbReference type="ARBA" id="ARBA00023315"/>
    </source>
</evidence>
<keyword evidence="1" id="KW-0808">Transferase</keyword>
<sequence>MSTPYTRISAVAAHLPERTLTTTQLEQRIAEDNPGLQVPHGVIERFSGVRRRHLAAPTDRPSDLAATAARKLLDRTGTEPDKIELLLYAGVSVDAVEPATAHPVAAKLGLACPVLDLRNACNGVCDAIDVADAYITTGRAGTVLIAVGETSTTIMPRVVADQREFTKVAVAYTLSDAGAALLLEAADEPGLLARHTAAHSSAWQAAVVPITGEPGERRIGRFTLRAVQLAEAFASLDPGRFTETLSDAGLAWDDFAAICVHQAALDGLWLICDNLGIPHDKVVVTIAEHGNLAAATLPVQLAQATTSGRVRRGDLVALVGLASGISASLMVLRW</sequence>
<evidence type="ECO:0000259" key="4">
    <source>
        <dbReference type="Pfam" id="PF08545"/>
    </source>
</evidence>
<feature type="domain" description="Beta-ketoacyl-[acyl-carrier-protein] synthase III N-terminal" evidence="4">
    <location>
        <begin position="115"/>
        <end position="196"/>
    </location>
</feature>
<comment type="caution">
    <text evidence="5">The sequence shown here is derived from an EMBL/GenBank/DDBJ whole genome shotgun (WGS) entry which is preliminary data.</text>
</comment>